<dbReference type="Proteomes" id="UP000287651">
    <property type="component" value="Unassembled WGS sequence"/>
</dbReference>
<name>A0A426Z5B9_ENSVE</name>
<proteinExistence type="predicted"/>
<dbReference type="Pfam" id="PF00650">
    <property type="entry name" value="CRAL_TRIO"/>
    <property type="match status" value="1"/>
</dbReference>
<dbReference type="InterPro" id="IPR036865">
    <property type="entry name" value="CRAL-TRIO_dom_sf"/>
</dbReference>
<gene>
    <name evidence="2" type="ORF">B296_00030285</name>
</gene>
<sequence>MFLSCHPQNYYPERLGKAYLVHVPYLFMKAWKIIYPFIDNNTRKKVDLIPIFCDDELQIVFVENKNLKATLMEDIDESQIPQTYGGELSLVPIEKSTM</sequence>
<dbReference type="SUPFAM" id="SSF52087">
    <property type="entry name" value="CRAL/TRIO domain"/>
    <property type="match status" value="1"/>
</dbReference>
<dbReference type="EMBL" id="AMZH03008331">
    <property type="protein sequence ID" value="RRT59178.1"/>
    <property type="molecule type" value="Genomic_DNA"/>
</dbReference>
<accession>A0A426Z5B9</accession>
<dbReference type="PANTHER" id="PTHR46277">
    <property type="entry name" value="OS03G0850700 PROTEIN"/>
    <property type="match status" value="1"/>
</dbReference>
<protein>
    <recommendedName>
        <fullName evidence="1">CRAL-TRIO domain-containing protein</fullName>
    </recommendedName>
</protein>
<reference evidence="2 3" key="1">
    <citation type="journal article" date="2014" name="Agronomy (Basel)">
        <title>A Draft Genome Sequence for Ensete ventricosum, the Drought-Tolerant Tree Against Hunger.</title>
        <authorList>
            <person name="Harrison J."/>
            <person name="Moore K.A."/>
            <person name="Paszkiewicz K."/>
            <person name="Jones T."/>
            <person name="Grant M."/>
            <person name="Ambacheew D."/>
            <person name="Muzemil S."/>
            <person name="Studholme D.J."/>
        </authorList>
    </citation>
    <scope>NUCLEOTIDE SEQUENCE [LARGE SCALE GENOMIC DNA]</scope>
</reference>
<evidence type="ECO:0000313" key="3">
    <source>
        <dbReference type="Proteomes" id="UP000287651"/>
    </source>
</evidence>
<dbReference type="PROSITE" id="PS50191">
    <property type="entry name" value="CRAL_TRIO"/>
    <property type="match status" value="1"/>
</dbReference>
<evidence type="ECO:0000313" key="2">
    <source>
        <dbReference type="EMBL" id="RRT59178.1"/>
    </source>
</evidence>
<dbReference type="CDD" id="cd00170">
    <property type="entry name" value="SEC14"/>
    <property type="match status" value="1"/>
</dbReference>
<comment type="caution">
    <text evidence="2">The sequence shown here is derived from an EMBL/GenBank/DDBJ whole genome shotgun (WGS) entry which is preliminary data.</text>
</comment>
<evidence type="ECO:0000259" key="1">
    <source>
        <dbReference type="PROSITE" id="PS50191"/>
    </source>
</evidence>
<dbReference type="AlphaFoldDB" id="A0A426Z5B9"/>
<dbReference type="InterPro" id="IPR001251">
    <property type="entry name" value="CRAL-TRIO_dom"/>
</dbReference>
<dbReference type="Gene3D" id="3.40.525.10">
    <property type="entry name" value="CRAL-TRIO lipid binding domain"/>
    <property type="match status" value="1"/>
</dbReference>
<organism evidence="2 3">
    <name type="scientific">Ensete ventricosum</name>
    <name type="common">Abyssinian banana</name>
    <name type="synonym">Musa ensete</name>
    <dbReference type="NCBI Taxonomy" id="4639"/>
    <lineage>
        <taxon>Eukaryota</taxon>
        <taxon>Viridiplantae</taxon>
        <taxon>Streptophyta</taxon>
        <taxon>Embryophyta</taxon>
        <taxon>Tracheophyta</taxon>
        <taxon>Spermatophyta</taxon>
        <taxon>Magnoliopsida</taxon>
        <taxon>Liliopsida</taxon>
        <taxon>Zingiberales</taxon>
        <taxon>Musaceae</taxon>
        <taxon>Ensete</taxon>
    </lineage>
</organism>
<feature type="domain" description="CRAL-TRIO" evidence="1">
    <location>
        <begin position="1"/>
        <end position="92"/>
    </location>
</feature>
<dbReference type="PANTHER" id="PTHR46277:SF3">
    <property type="entry name" value="BINDING PROTEIN, PUTATIVE-RELATED"/>
    <property type="match status" value="1"/>
</dbReference>